<evidence type="ECO:0000256" key="8">
    <source>
        <dbReference type="ARBA" id="ARBA00023136"/>
    </source>
</evidence>
<feature type="transmembrane region" description="Helical" evidence="9">
    <location>
        <begin position="239"/>
        <end position="261"/>
    </location>
</feature>
<feature type="transmembrane region" description="Helical" evidence="9">
    <location>
        <begin position="16"/>
        <end position="36"/>
    </location>
</feature>
<dbReference type="InterPro" id="IPR003593">
    <property type="entry name" value="AAA+_ATPase"/>
</dbReference>
<comment type="subcellular location">
    <subcellularLocation>
        <location evidence="1">Cell membrane</location>
        <topology evidence="1">Multi-pass membrane protein</topology>
    </subcellularLocation>
</comment>
<dbReference type="PANTHER" id="PTHR43394:SF1">
    <property type="entry name" value="ATP-BINDING CASSETTE SUB-FAMILY B MEMBER 10, MITOCHONDRIAL"/>
    <property type="match status" value="1"/>
</dbReference>
<dbReference type="PROSITE" id="PS00211">
    <property type="entry name" value="ABC_TRANSPORTER_1"/>
    <property type="match status" value="1"/>
</dbReference>
<dbReference type="GO" id="GO:0005524">
    <property type="term" value="F:ATP binding"/>
    <property type="evidence" value="ECO:0007669"/>
    <property type="project" value="UniProtKB-KW"/>
</dbReference>
<feature type="transmembrane region" description="Helical" evidence="9">
    <location>
        <begin position="130"/>
        <end position="153"/>
    </location>
</feature>
<dbReference type="EMBL" id="DRIG01000102">
    <property type="protein sequence ID" value="HEC79479.1"/>
    <property type="molecule type" value="Genomic_DNA"/>
</dbReference>
<dbReference type="SUPFAM" id="SSF52540">
    <property type="entry name" value="P-loop containing nucleoside triphosphate hydrolases"/>
    <property type="match status" value="1"/>
</dbReference>
<dbReference type="InterPro" id="IPR027417">
    <property type="entry name" value="P-loop_NTPase"/>
</dbReference>
<proteinExistence type="predicted"/>
<feature type="transmembrane region" description="Helical" evidence="9">
    <location>
        <begin position="159"/>
        <end position="177"/>
    </location>
</feature>
<dbReference type="InterPro" id="IPR011527">
    <property type="entry name" value="ABC1_TM_dom"/>
</dbReference>
<dbReference type="PROSITE" id="PS50929">
    <property type="entry name" value="ABC_TM1F"/>
    <property type="match status" value="1"/>
</dbReference>
<dbReference type="InterPro" id="IPR017871">
    <property type="entry name" value="ABC_transporter-like_CS"/>
</dbReference>
<dbReference type="InterPro" id="IPR036640">
    <property type="entry name" value="ABC1_TM_sf"/>
</dbReference>
<evidence type="ECO:0000256" key="3">
    <source>
        <dbReference type="ARBA" id="ARBA00022475"/>
    </source>
</evidence>
<gene>
    <name evidence="12" type="ORF">ENI34_10140</name>
</gene>
<dbReference type="Gene3D" id="3.40.50.300">
    <property type="entry name" value="P-loop containing nucleotide triphosphate hydrolases"/>
    <property type="match status" value="1"/>
</dbReference>
<accession>A0A9C9K1B8</accession>
<feature type="transmembrane region" description="Helical" evidence="9">
    <location>
        <begin position="273"/>
        <end position="300"/>
    </location>
</feature>
<sequence length="579" mass="65942">MRSLLKLKKYLLKYRFRIFFGILALIVIDLLQLLIPRVLKNAIDRLAVGMIEVSGLAYYFLIIVLIALAIAVGRFFWRYFIIGTSRRIERELRTDFYAHLLTLDFSYFDRHKTGDLMAHAVNDINAVRMALGFGFIIMIDVFILGVASLIMMINLSPRLTLYALIPFPFIAVISTKFGRMIHHLFERVQEAFAVLTERVRENLSGIRVVKLFVQEQAEIAKFRGLSEEYVQKNKKLITVWSMFFPLIMLFAAIGEVIVLWLGGRYVIFGDISIGSFVAFVAYLQILVWPMMAIGWTINLFQRGAASQRRINKIMSEKPQIIDGTEDVSSFVGEIDFKNISFTYQNKEVPALADINLHINAKEFIGVTGPVASGKTTLVNLLLRLYEPDSGGIFIDGKDIRKTRIKSLRRSIAYVPQDTFLFSDTIRNNILLGNDRASQEELERVSRIAQIYEEIMAFPEGFDTMVGERGVTLSGGQKQRIALARALLLNRPILILDDAVSSVDAETELKILEAIKHELKKRTAIVISHRVFALQDADRIVVLDKGRICEQGTHQELISAGGMYSEIFKRQQLEMRLKKI</sequence>
<comment type="caution">
    <text evidence="12">The sequence shown here is derived from an EMBL/GenBank/DDBJ whole genome shotgun (WGS) entry which is preliminary data.</text>
</comment>
<dbReference type="InterPro" id="IPR003439">
    <property type="entry name" value="ABC_transporter-like_ATP-bd"/>
</dbReference>
<evidence type="ECO:0000256" key="7">
    <source>
        <dbReference type="ARBA" id="ARBA00022989"/>
    </source>
</evidence>
<keyword evidence="5" id="KW-0547">Nucleotide-binding</keyword>
<dbReference type="GO" id="GO:0015421">
    <property type="term" value="F:ABC-type oligopeptide transporter activity"/>
    <property type="evidence" value="ECO:0007669"/>
    <property type="project" value="TreeGrafter"/>
</dbReference>
<keyword evidence="4 9" id="KW-0812">Transmembrane</keyword>
<dbReference type="PROSITE" id="PS50893">
    <property type="entry name" value="ABC_TRANSPORTER_2"/>
    <property type="match status" value="1"/>
</dbReference>
<dbReference type="Proteomes" id="UP000885826">
    <property type="component" value="Unassembled WGS sequence"/>
</dbReference>
<dbReference type="Pfam" id="PF00005">
    <property type="entry name" value="ABC_tran"/>
    <property type="match status" value="1"/>
</dbReference>
<evidence type="ECO:0000256" key="5">
    <source>
        <dbReference type="ARBA" id="ARBA00022741"/>
    </source>
</evidence>
<dbReference type="SMART" id="SM00382">
    <property type="entry name" value="AAA"/>
    <property type="match status" value="1"/>
</dbReference>
<dbReference type="SUPFAM" id="SSF90123">
    <property type="entry name" value="ABC transporter transmembrane region"/>
    <property type="match status" value="1"/>
</dbReference>
<feature type="domain" description="ABC transporter" evidence="10">
    <location>
        <begin position="334"/>
        <end position="569"/>
    </location>
</feature>
<keyword evidence="8 9" id="KW-0472">Membrane</keyword>
<evidence type="ECO:0000256" key="6">
    <source>
        <dbReference type="ARBA" id="ARBA00022840"/>
    </source>
</evidence>
<name>A0A9C9K1B8_UNCW3</name>
<dbReference type="PANTHER" id="PTHR43394">
    <property type="entry name" value="ATP-DEPENDENT PERMEASE MDL1, MITOCHONDRIAL"/>
    <property type="match status" value="1"/>
</dbReference>
<dbReference type="GO" id="GO:0005886">
    <property type="term" value="C:plasma membrane"/>
    <property type="evidence" value="ECO:0007669"/>
    <property type="project" value="UniProtKB-SubCell"/>
</dbReference>
<dbReference type="FunFam" id="3.40.50.300:FF:000221">
    <property type="entry name" value="Multidrug ABC transporter ATP-binding protein"/>
    <property type="match status" value="1"/>
</dbReference>
<reference evidence="12" key="1">
    <citation type="journal article" date="2020" name="mSystems">
        <title>Genome- and Community-Level Interaction Insights into Carbon Utilization and Element Cycling Functions of Hydrothermarchaeota in Hydrothermal Sediment.</title>
        <authorList>
            <person name="Zhou Z."/>
            <person name="Liu Y."/>
            <person name="Xu W."/>
            <person name="Pan J."/>
            <person name="Luo Z.H."/>
            <person name="Li M."/>
        </authorList>
    </citation>
    <scope>NUCLEOTIDE SEQUENCE</scope>
    <source>
        <strain evidence="12">HyVt-388</strain>
    </source>
</reference>
<evidence type="ECO:0000259" key="10">
    <source>
        <dbReference type="PROSITE" id="PS50893"/>
    </source>
</evidence>
<dbReference type="FunFam" id="1.20.1560.10:FF:000011">
    <property type="entry name" value="Multidrug ABC transporter ATP-binding protein"/>
    <property type="match status" value="1"/>
</dbReference>
<dbReference type="Pfam" id="PF00664">
    <property type="entry name" value="ABC_membrane"/>
    <property type="match status" value="1"/>
</dbReference>
<evidence type="ECO:0000259" key="11">
    <source>
        <dbReference type="PROSITE" id="PS50929"/>
    </source>
</evidence>
<keyword evidence="2" id="KW-0813">Transport</keyword>
<protein>
    <submittedName>
        <fullName evidence="12">ABC transporter ATP-binding protein</fullName>
    </submittedName>
</protein>
<dbReference type="InterPro" id="IPR039421">
    <property type="entry name" value="Type_1_exporter"/>
</dbReference>
<dbReference type="Gene3D" id="1.20.1560.10">
    <property type="entry name" value="ABC transporter type 1, transmembrane domain"/>
    <property type="match status" value="1"/>
</dbReference>
<evidence type="ECO:0000256" key="1">
    <source>
        <dbReference type="ARBA" id="ARBA00004651"/>
    </source>
</evidence>
<evidence type="ECO:0000256" key="4">
    <source>
        <dbReference type="ARBA" id="ARBA00022692"/>
    </source>
</evidence>
<keyword evidence="7 9" id="KW-1133">Transmembrane helix</keyword>
<keyword evidence="6 12" id="KW-0067">ATP-binding</keyword>
<evidence type="ECO:0000313" key="12">
    <source>
        <dbReference type="EMBL" id="HEC79479.1"/>
    </source>
</evidence>
<evidence type="ECO:0000256" key="9">
    <source>
        <dbReference type="SAM" id="Phobius"/>
    </source>
</evidence>
<feature type="transmembrane region" description="Helical" evidence="9">
    <location>
        <begin position="56"/>
        <end position="77"/>
    </location>
</feature>
<dbReference type="AlphaFoldDB" id="A0A9C9K1B8"/>
<dbReference type="GO" id="GO:0016887">
    <property type="term" value="F:ATP hydrolysis activity"/>
    <property type="evidence" value="ECO:0007669"/>
    <property type="project" value="InterPro"/>
</dbReference>
<feature type="domain" description="ABC transmembrane type-1" evidence="11">
    <location>
        <begin position="19"/>
        <end position="302"/>
    </location>
</feature>
<organism evidence="12 13">
    <name type="scientific">candidate division WOR-3 bacterium</name>
    <dbReference type="NCBI Taxonomy" id="2052148"/>
    <lineage>
        <taxon>Bacteria</taxon>
        <taxon>Bacteria division WOR-3</taxon>
    </lineage>
</organism>
<dbReference type="CDD" id="cd18541">
    <property type="entry name" value="ABC_6TM_TmrB_like"/>
    <property type="match status" value="1"/>
</dbReference>
<evidence type="ECO:0000313" key="13">
    <source>
        <dbReference type="Proteomes" id="UP000885826"/>
    </source>
</evidence>
<keyword evidence="3" id="KW-1003">Cell membrane</keyword>
<evidence type="ECO:0000256" key="2">
    <source>
        <dbReference type="ARBA" id="ARBA00022448"/>
    </source>
</evidence>